<evidence type="ECO:0000313" key="1">
    <source>
        <dbReference type="EMBL" id="EEX69654.1"/>
    </source>
</evidence>
<reference evidence="1" key="1">
    <citation type="submission" date="2009-09" db="EMBL/GenBank/DDBJ databases">
        <authorList>
            <person name="Weinstock G."/>
            <person name="Sodergren E."/>
            <person name="Clifton S."/>
            <person name="Fulton L."/>
            <person name="Fulton B."/>
            <person name="Courtney L."/>
            <person name="Fronick C."/>
            <person name="Harrison M."/>
            <person name="Strong C."/>
            <person name="Farmer C."/>
            <person name="Delahaunty K."/>
            <person name="Markovic C."/>
            <person name="Hall O."/>
            <person name="Minx P."/>
            <person name="Tomlinson C."/>
            <person name="Mitreva M."/>
            <person name="Nelson J."/>
            <person name="Hou S."/>
            <person name="Wollam A."/>
            <person name="Pepin K.H."/>
            <person name="Johnson M."/>
            <person name="Bhonagiri V."/>
            <person name="Nash W.E."/>
            <person name="Warren W."/>
            <person name="Chinwalla A."/>
            <person name="Mardis E.R."/>
            <person name="Wilson R.K."/>
        </authorList>
    </citation>
    <scope>NUCLEOTIDE SEQUENCE [LARGE SCALE GENOMIC DNA]</scope>
    <source>
        <strain evidence="1">DSM 20544</strain>
    </source>
</reference>
<accession>C9KKK4</accession>
<comment type="caution">
    <text evidence="1">The sequence shown here is derived from an EMBL/GenBank/DDBJ whole genome shotgun (WGS) entry which is preliminary data.</text>
</comment>
<dbReference type="EMBL" id="ABWK02000009">
    <property type="protein sequence ID" value="EEX69654.1"/>
    <property type="molecule type" value="Genomic_DNA"/>
</dbReference>
<name>C9KKK4_9FIRM</name>
<organism evidence="1 2">
    <name type="scientific">Mitsuokella multacida DSM 20544</name>
    <dbReference type="NCBI Taxonomy" id="500635"/>
    <lineage>
        <taxon>Bacteria</taxon>
        <taxon>Bacillati</taxon>
        <taxon>Bacillota</taxon>
        <taxon>Negativicutes</taxon>
        <taxon>Selenomonadales</taxon>
        <taxon>Selenomonadaceae</taxon>
        <taxon>Mitsuokella</taxon>
    </lineage>
</organism>
<gene>
    <name evidence="1" type="ORF">MITSMUL_03703</name>
</gene>
<protein>
    <submittedName>
        <fullName evidence="1">Uncharacterized protein</fullName>
    </submittedName>
</protein>
<keyword evidence="2" id="KW-1185">Reference proteome</keyword>
<dbReference type="HOGENOM" id="CLU_2807698_0_0_9"/>
<sequence>MHLIRDLTVEYLSTKKAPTRELFDVDCCYLNGENKLVFRSHFLLEFGDELSEITYILKFRTPETLVR</sequence>
<dbReference type="AlphaFoldDB" id="C9KKK4"/>
<evidence type="ECO:0000313" key="2">
    <source>
        <dbReference type="Proteomes" id="UP000003671"/>
    </source>
</evidence>
<proteinExistence type="predicted"/>
<dbReference type="Proteomes" id="UP000003671">
    <property type="component" value="Unassembled WGS sequence"/>
</dbReference>
<dbReference type="STRING" id="500635.MITSMUL_03703"/>